<dbReference type="RefSeq" id="WP_084017990.1">
    <property type="nucleotide sequence ID" value="NZ_FWXS01000008.1"/>
</dbReference>
<feature type="transmembrane region" description="Helical" evidence="7">
    <location>
        <begin position="276"/>
        <end position="297"/>
    </location>
</feature>
<protein>
    <submittedName>
        <fullName evidence="11">Phage shock protein C (PspC) family protein</fullName>
    </submittedName>
</protein>
<dbReference type="PANTHER" id="PTHR33885:SF3">
    <property type="entry name" value="PHAGE SHOCK PROTEIN C"/>
    <property type="match status" value="1"/>
</dbReference>
<evidence type="ECO:0000313" key="12">
    <source>
        <dbReference type="Proteomes" id="UP000192393"/>
    </source>
</evidence>
<feature type="domain" description="PspC-related ToastRack" evidence="10">
    <location>
        <begin position="394"/>
        <end position="512"/>
    </location>
</feature>
<keyword evidence="3 7" id="KW-0812">Transmembrane</keyword>
<reference evidence="11 12" key="1">
    <citation type="submission" date="2017-04" db="EMBL/GenBank/DDBJ databases">
        <authorList>
            <person name="Afonso C.L."/>
            <person name="Miller P.J."/>
            <person name="Scott M.A."/>
            <person name="Spackman E."/>
            <person name="Goraichik I."/>
            <person name="Dimitrov K.M."/>
            <person name="Suarez D.L."/>
            <person name="Swayne D.E."/>
        </authorList>
    </citation>
    <scope>NUCLEOTIDE SEQUENCE [LARGE SCALE GENOMIC DNA]</scope>
    <source>
        <strain evidence="11 12">CGMCC 1.12708</strain>
    </source>
</reference>
<feature type="domain" description="Phage shock protein PspC N-terminal" evidence="8">
    <location>
        <begin position="114"/>
        <end position="177"/>
    </location>
</feature>
<dbReference type="Proteomes" id="UP000192393">
    <property type="component" value="Unassembled WGS sequence"/>
</dbReference>
<feature type="compositionally biased region" description="Polar residues" evidence="6">
    <location>
        <begin position="95"/>
        <end position="106"/>
    </location>
</feature>
<proteinExistence type="predicted"/>
<evidence type="ECO:0000259" key="8">
    <source>
        <dbReference type="Pfam" id="PF04024"/>
    </source>
</evidence>
<feature type="domain" description="PspC-related transmembrane region" evidence="9">
    <location>
        <begin position="207"/>
        <end position="336"/>
    </location>
</feature>
<evidence type="ECO:0000256" key="5">
    <source>
        <dbReference type="ARBA" id="ARBA00023136"/>
    </source>
</evidence>
<comment type="subcellular location">
    <subcellularLocation>
        <location evidence="1">Cell membrane</location>
        <topology evidence="1">Single-pass membrane protein</topology>
    </subcellularLocation>
</comment>
<dbReference type="GO" id="GO:0005886">
    <property type="term" value="C:plasma membrane"/>
    <property type="evidence" value="ECO:0007669"/>
    <property type="project" value="UniProtKB-SubCell"/>
</dbReference>
<keyword evidence="5 7" id="KW-0472">Membrane</keyword>
<dbReference type="AlphaFoldDB" id="A0A1W2C3Q4"/>
<dbReference type="Pfam" id="PF22571">
    <property type="entry name" value="LiaI-LiaF-TM_PspC"/>
    <property type="match status" value="1"/>
</dbReference>
<dbReference type="STRING" id="1434700.SAMN06296427_108115"/>
<keyword evidence="12" id="KW-1185">Reference proteome</keyword>
<dbReference type="PANTHER" id="PTHR33885">
    <property type="entry name" value="PHAGE SHOCK PROTEIN C"/>
    <property type="match status" value="1"/>
</dbReference>
<feature type="transmembrane region" description="Helical" evidence="7">
    <location>
        <begin position="155"/>
        <end position="174"/>
    </location>
</feature>
<dbReference type="InterPro" id="IPR054319">
    <property type="entry name" value="PspC-rel_ToastRack"/>
</dbReference>
<evidence type="ECO:0000313" key="11">
    <source>
        <dbReference type="EMBL" id="SMC79819.1"/>
    </source>
</evidence>
<dbReference type="OrthoDB" id="5772680at2"/>
<dbReference type="InterPro" id="IPR007168">
    <property type="entry name" value="Phageshock_PspC_N"/>
</dbReference>
<dbReference type="Pfam" id="PF04024">
    <property type="entry name" value="PspC"/>
    <property type="match status" value="1"/>
</dbReference>
<evidence type="ECO:0000256" key="6">
    <source>
        <dbReference type="SAM" id="MobiDB-lite"/>
    </source>
</evidence>
<name>A0A1W2C3Q4_9FLAO</name>
<dbReference type="EMBL" id="FWXS01000008">
    <property type="protein sequence ID" value="SMC79819.1"/>
    <property type="molecule type" value="Genomic_DNA"/>
</dbReference>
<evidence type="ECO:0000256" key="2">
    <source>
        <dbReference type="ARBA" id="ARBA00022475"/>
    </source>
</evidence>
<evidence type="ECO:0000256" key="4">
    <source>
        <dbReference type="ARBA" id="ARBA00022989"/>
    </source>
</evidence>
<feature type="transmembrane region" description="Helical" evidence="7">
    <location>
        <begin position="309"/>
        <end position="333"/>
    </location>
</feature>
<feature type="transmembrane region" description="Helical" evidence="7">
    <location>
        <begin position="124"/>
        <end position="149"/>
    </location>
</feature>
<keyword evidence="2" id="KW-1003">Cell membrane</keyword>
<dbReference type="InterPro" id="IPR052027">
    <property type="entry name" value="PspC"/>
</dbReference>
<feature type="region of interest" description="Disordered" evidence="6">
    <location>
        <begin position="84"/>
        <end position="106"/>
    </location>
</feature>
<keyword evidence="4 7" id="KW-1133">Transmembrane helix</keyword>
<evidence type="ECO:0000256" key="3">
    <source>
        <dbReference type="ARBA" id="ARBA00022692"/>
    </source>
</evidence>
<dbReference type="InterPro" id="IPR054321">
    <property type="entry name" value="PspC-rel_TM"/>
</dbReference>
<feature type="transmembrane region" description="Helical" evidence="7">
    <location>
        <begin position="228"/>
        <end position="256"/>
    </location>
</feature>
<organism evidence="11 12">
    <name type="scientific">Moheibacter sediminis</name>
    <dbReference type="NCBI Taxonomy" id="1434700"/>
    <lineage>
        <taxon>Bacteria</taxon>
        <taxon>Pseudomonadati</taxon>
        <taxon>Bacteroidota</taxon>
        <taxon>Flavobacteriia</taxon>
        <taxon>Flavobacteriales</taxon>
        <taxon>Weeksellaceae</taxon>
        <taxon>Moheibacter</taxon>
    </lineage>
</organism>
<sequence>MDKTISISLGGFSFIVDDRAYLKLKSYLDEIRHSLQGMEGTDDIIADVETRIAELLKEKLGVREVVNELDVEYIVGVMGRPEQYMDEEEPETKKSYTSSGNTYRSTTSGERVKKKLYRDPNDKIIAGVLSGLAHYLGVDTWITRVLFIVLMFSDIFVSLTSVTVISYIVLWIILPKAETATQKYEMYGQAGDFETIKKNASQAASEMKGVASDASSALGKIFHVLGKIILVFLGIMLICTGIGLIIAAISLVVATFSEIPMQFFGYILDDQWQDVTSKILFVILFAIPAILLIMLGSRLISSRVKINRTFVWSSLGIWLIAIIGSGILAMSVAKNFFHEIEYTDQKSYSIATDTIAISFNEFKNDGKYKYKWFNNGNNGFAEIDGNLHLKIEKDIQIKRSEDQNIHVEVLYKSKGRNMDNARDNAESIQYDYKVNANGELEFNSFMILPKGSKFRDQEVEIILYVPADKTIQVKNAEDIILLNDKNEYEYEYGENKFFKFTDGKFSCTNCEHHEEHYDENNVIHINADSDSAQVKVTREGIHIEDGKDKVIIDKKQIKISDGTDSLNIDLSGN</sequence>
<evidence type="ECO:0000256" key="7">
    <source>
        <dbReference type="SAM" id="Phobius"/>
    </source>
</evidence>
<dbReference type="Pfam" id="PF22744">
    <property type="entry name" value="Toast-rack_PspC-Cterm"/>
    <property type="match status" value="1"/>
</dbReference>
<evidence type="ECO:0000259" key="9">
    <source>
        <dbReference type="Pfam" id="PF22571"/>
    </source>
</evidence>
<accession>A0A1W2C3Q4</accession>
<evidence type="ECO:0000256" key="1">
    <source>
        <dbReference type="ARBA" id="ARBA00004162"/>
    </source>
</evidence>
<evidence type="ECO:0000259" key="10">
    <source>
        <dbReference type="Pfam" id="PF22744"/>
    </source>
</evidence>
<gene>
    <name evidence="11" type="ORF">SAMN06296427_108115</name>
</gene>